<reference evidence="1 2" key="1">
    <citation type="submission" date="2020-11" db="EMBL/GenBank/DDBJ databases">
        <title>Erythrobacter sediminis sp. nov., a marine bacterium from a tidal flat of Garorim Bay.</title>
        <authorList>
            <person name="Kim D."/>
            <person name="Yoo Y."/>
            <person name="Kim J.-J."/>
        </authorList>
    </citation>
    <scope>NUCLEOTIDE SEQUENCE [LARGE SCALE GENOMIC DNA]</scope>
    <source>
        <strain evidence="1 2">JGD-13</strain>
    </source>
</reference>
<name>A0ABS0N3A9_9SPHN</name>
<evidence type="ECO:0008006" key="3">
    <source>
        <dbReference type="Google" id="ProtNLM"/>
    </source>
</evidence>
<evidence type="ECO:0000313" key="1">
    <source>
        <dbReference type="EMBL" id="MBH5322456.1"/>
    </source>
</evidence>
<dbReference type="EMBL" id="JAEANY010000002">
    <property type="protein sequence ID" value="MBH5322456.1"/>
    <property type="molecule type" value="Genomic_DNA"/>
</dbReference>
<gene>
    <name evidence="1" type="ORF">I5L03_07635</name>
</gene>
<comment type="caution">
    <text evidence="1">The sequence shown here is derived from an EMBL/GenBank/DDBJ whole genome shotgun (WGS) entry which is preliminary data.</text>
</comment>
<sequence length="94" mass="10365">MSGPASRLEEDLFPSARDVMASWGDALSEGGRLDAMAVSEASFDLPVEFQLIDRDGHMELRASSPTQKTHTTILPVWHRLRLTVVAEREEVGDA</sequence>
<accession>A0ABS0N3A9</accession>
<dbReference type="RefSeq" id="WP_197921153.1">
    <property type="nucleotide sequence ID" value="NZ_CAWPTA010000007.1"/>
</dbReference>
<proteinExistence type="predicted"/>
<protein>
    <recommendedName>
        <fullName evidence="3">DUF2470 domain-containing protein</fullName>
    </recommendedName>
</protein>
<evidence type="ECO:0000313" key="2">
    <source>
        <dbReference type="Proteomes" id="UP000602442"/>
    </source>
</evidence>
<dbReference type="Proteomes" id="UP000602442">
    <property type="component" value="Unassembled WGS sequence"/>
</dbReference>
<keyword evidence="2" id="KW-1185">Reference proteome</keyword>
<organism evidence="1 2">
    <name type="scientific">Aurantiacibacter sediminis</name>
    <dbReference type="NCBI Taxonomy" id="2793064"/>
    <lineage>
        <taxon>Bacteria</taxon>
        <taxon>Pseudomonadati</taxon>
        <taxon>Pseudomonadota</taxon>
        <taxon>Alphaproteobacteria</taxon>
        <taxon>Sphingomonadales</taxon>
        <taxon>Erythrobacteraceae</taxon>
        <taxon>Aurantiacibacter</taxon>
    </lineage>
</organism>